<dbReference type="InterPro" id="IPR052340">
    <property type="entry name" value="RNase_Y/CdgJ"/>
</dbReference>
<evidence type="ECO:0000313" key="3">
    <source>
        <dbReference type="EMBL" id="TQV72981.1"/>
    </source>
</evidence>
<organism evidence="3 4">
    <name type="scientific">Aliikangiella marina</name>
    <dbReference type="NCBI Taxonomy" id="1712262"/>
    <lineage>
        <taxon>Bacteria</taxon>
        <taxon>Pseudomonadati</taxon>
        <taxon>Pseudomonadota</taxon>
        <taxon>Gammaproteobacteria</taxon>
        <taxon>Oceanospirillales</taxon>
        <taxon>Pleioneaceae</taxon>
        <taxon>Aliikangiella</taxon>
    </lineage>
</organism>
<proteinExistence type="predicted"/>
<accession>A0A545T6X8</accession>
<dbReference type="InterPro" id="IPR035919">
    <property type="entry name" value="EAL_sf"/>
</dbReference>
<evidence type="ECO:0000259" key="1">
    <source>
        <dbReference type="PROSITE" id="PS50883"/>
    </source>
</evidence>
<dbReference type="Gene3D" id="3.20.20.450">
    <property type="entry name" value="EAL domain"/>
    <property type="match status" value="1"/>
</dbReference>
<reference evidence="3 4" key="1">
    <citation type="submission" date="2019-06" db="EMBL/GenBank/DDBJ databases">
        <title>Draft genome of Aliikangiella marina GYP-15.</title>
        <authorList>
            <person name="Wang G."/>
        </authorList>
    </citation>
    <scope>NUCLEOTIDE SEQUENCE [LARGE SCALE GENOMIC DNA]</scope>
    <source>
        <strain evidence="3 4">GYP-15</strain>
    </source>
</reference>
<evidence type="ECO:0000259" key="2">
    <source>
        <dbReference type="PROSITE" id="PS51833"/>
    </source>
</evidence>
<name>A0A545T6X8_9GAMM</name>
<evidence type="ECO:0000313" key="4">
    <source>
        <dbReference type="Proteomes" id="UP000317839"/>
    </source>
</evidence>
<dbReference type="RefSeq" id="WP_142943119.1">
    <property type="nucleotide sequence ID" value="NZ_VIKR01000004.1"/>
</dbReference>
<dbReference type="PIRSF" id="PIRSF003180">
    <property type="entry name" value="DiGMPpdiest_YuxH"/>
    <property type="match status" value="1"/>
</dbReference>
<dbReference type="OrthoDB" id="9804751at2"/>
<dbReference type="SUPFAM" id="SSF109604">
    <property type="entry name" value="HD-domain/PDEase-like"/>
    <property type="match status" value="1"/>
</dbReference>
<feature type="domain" description="HDOD" evidence="2">
    <location>
        <begin position="210"/>
        <end position="395"/>
    </location>
</feature>
<dbReference type="SMART" id="SM00052">
    <property type="entry name" value="EAL"/>
    <property type="match status" value="1"/>
</dbReference>
<comment type="caution">
    <text evidence="3">The sequence shown here is derived from an EMBL/GenBank/DDBJ whole genome shotgun (WGS) entry which is preliminary data.</text>
</comment>
<dbReference type="Proteomes" id="UP000317839">
    <property type="component" value="Unassembled WGS sequence"/>
</dbReference>
<feature type="domain" description="EAL" evidence="1">
    <location>
        <begin position="1"/>
        <end position="216"/>
    </location>
</feature>
<dbReference type="InterPro" id="IPR001633">
    <property type="entry name" value="EAL_dom"/>
</dbReference>
<gene>
    <name evidence="3" type="ORF">FLL45_16090</name>
</gene>
<dbReference type="InterPro" id="IPR014408">
    <property type="entry name" value="dGMP_Pdiesterase_EAL/HD-GYP"/>
</dbReference>
<protein>
    <submittedName>
        <fullName evidence="3">HDOD domain-containing protein</fullName>
    </submittedName>
</protein>
<dbReference type="AlphaFoldDB" id="A0A545T6X8"/>
<dbReference type="PANTHER" id="PTHR33525:SF4">
    <property type="entry name" value="CYCLIC DI-GMP PHOSPHODIESTERASE CDGJ"/>
    <property type="match status" value="1"/>
</dbReference>
<dbReference type="PROSITE" id="PS50883">
    <property type="entry name" value="EAL"/>
    <property type="match status" value="1"/>
</dbReference>
<dbReference type="PANTHER" id="PTHR33525">
    <property type="match status" value="1"/>
</dbReference>
<dbReference type="PROSITE" id="PS51833">
    <property type="entry name" value="HDOD"/>
    <property type="match status" value="1"/>
</dbReference>
<sequence>MQPPEKDLLFARQPIFDGNNKLYGYELLYRSMHPNEAIFEDGNRATSELLINYCGGILNDEEAPYVKIFINLTRELILSDYFFPIQPDRVVIEILENTLVDDRLVNKVADLKKLGYEFALDDYSFLPEYDPLVPLADYIKIDLLHISDVTLKDSIHELENNILSTLDRRPIFLAEKVETQQQHDVCRAAGIELFQGYFLERPQLVYGKKINNNSQIALEIVAQLQEPNIDIDDLCNSISRDTKLSYQILKIINSPLCRLPRKVSSLKEAVVFLGLDQIKKWAMAMALSNNSKQSTELFRILLQRGRTCEQYALAKRFEHPERYFTAGLFSGIDAVMLADKAWLIDKLDLAQEMNDALIDESGPIGEVLKLAKGVETGDWKATEHLSAEDNIELFSAHENAITWTNQLCELL</sequence>
<dbReference type="SUPFAM" id="SSF141868">
    <property type="entry name" value="EAL domain-like"/>
    <property type="match status" value="1"/>
</dbReference>
<dbReference type="Pfam" id="PF00563">
    <property type="entry name" value="EAL"/>
    <property type="match status" value="1"/>
</dbReference>
<keyword evidence="4" id="KW-1185">Reference proteome</keyword>
<dbReference type="Gene3D" id="1.10.3210.10">
    <property type="entry name" value="Hypothetical protein af1432"/>
    <property type="match status" value="1"/>
</dbReference>
<dbReference type="Pfam" id="PF08668">
    <property type="entry name" value="HDOD"/>
    <property type="match status" value="1"/>
</dbReference>
<dbReference type="EMBL" id="VIKR01000004">
    <property type="protein sequence ID" value="TQV72981.1"/>
    <property type="molecule type" value="Genomic_DNA"/>
</dbReference>
<dbReference type="InterPro" id="IPR013976">
    <property type="entry name" value="HDOD"/>
</dbReference>